<evidence type="ECO:0000313" key="8">
    <source>
        <dbReference type="EMBL" id="GMI20158.1"/>
    </source>
</evidence>
<evidence type="ECO:0000259" key="7">
    <source>
        <dbReference type="PROSITE" id="PS50966"/>
    </source>
</evidence>
<dbReference type="NCBIfam" id="NF006592">
    <property type="entry name" value="PRK09125.1"/>
    <property type="match status" value="1"/>
</dbReference>
<name>A0ABQ6M5Z3_9STRA</name>
<dbReference type="Pfam" id="PF14743">
    <property type="entry name" value="DNA_ligase_OB_2"/>
    <property type="match status" value="1"/>
</dbReference>
<dbReference type="Proteomes" id="UP001165060">
    <property type="component" value="Unassembled WGS sequence"/>
</dbReference>
<dbReference type="Gene3D" id="2.40.50.140">
    <property type="entry name" value="Nucleic acid-binding proteins"/>
    <property type="match status" value="1"/>
</dbReference>
<dbReference type="InterPro" id="IPR029319">
    <property type="entry name" value="DNA_ligase_OB"/>
</dbReference>
<feature type="region of interest" description="Disordered" evidence="6">
    <location>
        <begin position="86"/>
        <end position="106"/>
    </location>
</feature>
<keyword evidence="2" id="KW-0235">DNA replication</keyword>
<evidence type="ECO:0000256" key="3">
    <source>
        <dbReference type="ARBA" id="ARBA00022763"/>
    </source>
</evidence>
<gene>
    <name evidence="8" type="ORF">TeGR_g9036</name>
</gene>
<sequence length="376" mass="40174">APPPSTTSAPPAPPSYPIGVGETREIQGSGKVPYEIKNVDGHVFSCTCMAWKMQKGAGSLRTCKHIRGLLGEKADALRMGAPASPFTAAAPKKKRAKPTPGETPAATSVTDLVSLAEAYKPEKHAVSGYAVSEKLDGMRCIIRGGSAYSRQGNLIHTPSYFLEGIAADACLDGELFLGRGRFQELMTIVKRHDAPVDLWRKVSFLCFDAPTAPGGIMKRMKAAGRVIAEAGLGHIEAVEMETLSADPALLADDIAGRLGAVTALGGEGLMLRDPRANFRAGRSSDLLKVKEMHDLDAVVVGYKEGTGRLKGLIGALLCELASNRSLSFKTGSGFKDAQRDISLFDSEYEGATVEIQYQELTKAGLPRFPIFKRVKK</sequence>
<organism evidence="8 9">
    <name type="scientific">Tetraparma gracilis</name>
    <dbReference type="NCBI Taxonomy" id="2962635"/>
    <lineage>
        <taxon>Eukaryota</taxon>
        <taxon>Sar</taxon>
        <taxon>Stramenopiles</taxon>
        <taxon>Ochrophyta</taxon>
        <taxon>Bolidophyceae</taxon>
        <taxon>Parmales</taxon>
        <taxon>Triparmaceae</taxon>
        <taxon>Tetraparma</taxon>
    </lineage>
</organism>
<dbReference type="Gene3D" id="3.30.470.30">
    <property type="entry name" value="DNA ligase/mRNA capping enzyme"/>
    <property type="match status" value="1"/>
</dbReference>
<feature type="non-terminal residue" evidence="8">
    <location>
        <position position="1"/>
    </location>
</feature>
<dbReference type="InterPro" id="IPR012340">
    <property type="entry name" value="NA-bd_OB-fold"/>
</dbReference>
<dbReference type="InterPro" id="IPR050326">
    <property type="entry name" value="NAD_dep_DNA_ligaseB"/>
</dbReference>
<keyword evidence="3" id="KW-0227">DNA damage</keyword>
<evidence type="ECO:0000256" key="6">
    <source>
        <dbReference type="SAM" id="MobiDB-lite"/>
    </source>
</evidence>
<dbReference type="InterPro" id="IPR007527">
    <property type="entry name" value="Znf_SWIM"/>
</dbReference>
<accession>A0ABQ6M5Z3</accession>
<dbReference type="PROSITE" id="PS50966">
    <property type="entry name" value="ZF_SWIM"/>
    <property type="match status" value="1"/>
</dbReference>
<dbReference type="Gene3D" id="3.30.1490.70">
    <property type="match status" value="1"/>
</dbReference>
<evidence type="ECO:0000313" key="9">
    <source>
        <dbReference type="Proteomes" id="UP001165060"/>
    </source>
</evidence>
<proteinExistence type="predicted"/>
<keyword evidence="5" id="KW-0862">Zinc</keyword>
<dbReference type="PANTHER" id="PTHR47810:SF1">
    <property type="entry name" value="DNA LIGASE B"/>
    <property type="match status" value="1"/>
</dbReference>
<keyword evidence="4" id="KW-0234">DNA repair</keyword>
<keyword evidence="5" id="KW-0863">Zinc-finger</keyword>
<feature type="domain" description="SWIM-type" evidence="7">
    <location>
        <begin position="34"/>
        <end position="74"/>
    </location>
</feature>
<dbReference type="SUPFAM" id="SSF56091">
    <property type="entry name" value="DNA ligase/mRNA capping enzyme, catalytic domain"/>
    <property type="match status" value="1"/>
</dbReference>
<dbReference type="CDD" id="cd07896">
    <property type="entry name" value="Adenylation_kDNA_ligase_like"/>
    <property type="match status" value="1"/>
</dbReference>
<dbReference type="CDD" id="cd08041">
    <property type="entry name" value="OBF_kDNA_ligase_like"/>
    <property type="match status" value="1"/>
</dbReference>
<reference evidence="8 9" key="1">
    <citation type="journal article" date="2023" name="Commun. Biol.">
        <title>Genome analysis of Parmales, the sister group of diatoms, reveals the evolutionary specialization of diatoms from phago-mixotrophs to photoautotrophs.</title>
        <authorList>
            <person name="Ban H."/>
            <person name="Sato S."/>
            <person name="Yoshikawa S."/>
            <person name="Yamada K."/>
            <person name="Nakamura Y."/>
            <person name="Ichinomiya M."/>
            <person name="Sato N."/>
            <person name="Blanc-Mathieu R."/>
            <person name="Endo H."/>
            <person name="Kuwata A."/>
            <person name="Ogata H."/>
        </authorList>
    </citation>
    <scope>NUCLEOTIDE SEQUENCE [LARGE SCALE GENOMIC DNA]</scope>
</reference>
<comment type="caution">
    <text evidence="8">The sequence shown here is derived from an EMBL/GenBank/DDBJ whole genome shotgun (WGS) entry which is preliminary data.</text>
</comment>
<evidence type="ECO:0000256" key="1">
    <source>
        <dbReference type="ARBA" id="ARBA00022598"/>
    </source>
</evidence>
<evidence type="ECO:0000256" key="5">
    <source>
        <dbReference type="PROSITE-ProRule" id="PRU00325"/>
    </source>
</evidence>
<evidence type="ECO:0000256" key="2">
    <source>
        <dbReference type="ARBA" id="ARBA00022705"/>
    </source>
</evidence>
<dbReference type="PANTHER" id="PTHR47810">
    <property type="entry name" value="DNA LIGASE"/>
    <property type="match status" value="1"/>
</dbReference>
<protein>
    <recommendedName>
        <fullName evidence="7">SWIM-type domain-containing protein</fullName>
    </recommendedName>
</protein>
<keyword evidence="9" id="KW-1185">Reference proteome</keyword>
<keyword evidence="5" id="KW-0479">Metal-binding</keyword>
<keyword evidence="1" id="KW-0436">Ligase</keyword>
<dbReference type="SUPFAM" id="SSF50249">
    <property type="entry name" value="Nucleic acid-binding proteins"/>
    <property type="match status" value="1"/>
</dbReference>
<dbReference type="EMBL" id="BRYB01002474">
    <property type="protein sequence ID" value="GMI20158.1"/>
    <property type="molecule type" value="Genomic_DNA"/>
</dbReference>
<evidence type="ECO:0000256" key="4">
    <source>
        <dbReference type="ARBA" id="ARBA00023204"/>
    </source>
</evidence>